<dbReference type="AlphaFoldDB" id="A0A239HKE7"/>
<name>A0A239HKE7_9RHOB</name>
<evidence type="ECO:0000313" key="2">
    <source>
        <dbReference type="Proteomes" id="UP000198440"/>
    </source>
</evidence>
<reference evidence="1 2" key="1">
    <citation type="submission" date="2017-06" db="EMBL/GenBank/DDBJ databases">
        <authorList>
            <person name="Kim H.J."/>
            <person name="Triplett B.A."/>
        </authorList>
    </citation>
    <scope>NUCLEOTIDE SEQUENCE [LARGE SCALE GENOMIC DNA]</scope>
    <source>
        <strain evidence="1 2">DSM 11445</strain>
    </source>
</reference>
<gene>
    <name evidence="1" type="ORF">SAMN04488078_10349</name>
</gene>
<accession>A0A239HKE7</accession>
<proteinExistence type="predicted"/>
<dbReference type="EMBL" id="FZON01000034">
    <property type="protein sequence ID" value="SNS80734.1"/>
    <property type="molecule type" value="Genomic_DNA"/>
</dbReference>
<sequence>MCETSNRPLTLANKGKHACGAVAKTRSVPFDRPSIRSMIATSLFVAVAMPAFADGYGQTARNCEALAHDYAYTGAKSGYADRYQWALSDCRSRQAAPAPRRTYRKPVVVVPAPVGCYPGAPRMYRGTLYCFD</sequence>
<organism evidence="1 2">
    <name type="scientific">Antarctobacter heliothermus</name>
    <dbReference type="NCBI Taxonomy" id="74033"/>
    <lineage>
        <taxon>Bacteria</taxon>
        <taxon>Pseudomonadati</taxon>
        <taxon>Pseudomonadota</taxon>
        <taxon>Alphaproteobacteria</taxon>
        <taxon>Rhodobacterales</taxon>
        <taxon>Roseobacteraceae</taxon>
        <taxon>Antarctobacter</taxon>
    </lineage>
</organism>
<dbReference type="Proteomes" id="UP000198440">
    <property type="component" value="Unassembled WGS sequence"/>
</dbReference>
<evidence type="ECO:0000313" key="1">
    <source>
        <dbReference type="EMBL" id="SNS80734.1"/>
    </source>
</evidence>
<protein>
    <submittedName>
        <fullName evidence="1">Uncharacterized protein</fullName>
    </submittedName>
</protein>